<accession>A0A4C1WJW6</accession>
<feature type="region of interest" description="Disordered" evidence="1">
    <location>
        <begin position="1"/>
        <end position="22"/>
    </location>
</feature>
<dbReference type="Proteomes" id="UP000299102">
    <property type="component" value="Unassembled WGS sequence"/>
</dbReference>
<evidence type="ECO:0000256" key="1">
    <source>
        <dbReference type="SAM" id="MobiDB-lite"/>
    </source>
</evidence>
<evidence type="ECO:0000313" key="2">
    <source>
        <dbReference type="EMBL" id="GBP51313.1"/>
    </source>
</evidence>
<protein>
    <submittedName>
        <fullName evidence="2">Uncharacterized protein</fullName>
    </submittedName>
</protein>
<sequence length="117" mass="13615">MEPSHLLRKQSKDCLAQSHPPPVRRQELRQRLWTQMRRKQRAILCCIAYASHSVSSRAFSSLFYGFYCTYSRCSIPTITGISSQNELGKSQRPRRFRCALHRTSPVGEEPRFSQRSP</sequence>
<evidence type="ECO:0000313" key="3">
    <source>
        <dbReference type="Proteomes" id="UP000299102"/>
    </source>
</evidence>
<reference evidence="2 3" key="1">
    <citation type="journal article" date="2019" name="Commun. Biol.">
        <title>The bagworm genome reveals a unique fibroin gene that provides high tensile strength.</title>
        <authorList>
            <person name="Kono N."/>
            <person name="Nakamura H."/>
            <person name="Ohtoshi R."/>
            <person name="Tomita M."/>
            <person name="Numata K."/>
            <person name="Arakawa K."/>
        </authorList>
    </citation>
    <scope>NUCLEOTIDE SEQUENCE [LARGE SCALE GENOMIC DNA]</scope>
</reference>
<comment type="caution">
    <text evidence="2">The sequence shown here is derived from an EMBL/GenBank/DDBJ whole genome shotgun (WGS) entry which is preliminary data.</text>
</comment>
<organism evidence="2 3">
    <name type="scientific">Eumeta variegata</name>
    <name type="common">Bagworm moth</name>
    <name type="synonym">Eumeta japonica</name>
    <dbReference type="NCBI Taxonomy" id="151549"/>
    <lineage>
        <taxon>Eukaryota</taxon>
        <taxon>Metazoa</taxon>
        <taxon>Ecdysozoa</taxon>
        <taxon>Arthropoda</taxon>
        <taxon>Hexapoda</taxon>
        <taxon>Insecta</taxon>
        <taxon>Pterygota</taxon>
        <taxon>Neoptera</taxon>
        <taxon>Endopterygota</taxon>
        <taxon>Lepidoptera</taxon>
        <taxon>Glossata</taxon>
        <taxon>Ditrysia</taxon>
        <taxon>Tineoidea</taxon>
        <taxon>Psychidae</taxon>
        <taxon>Oiketicinae</taxon>
        <taxon>Eumeta</taxon>
    </lineage>
</organism>
<dbReference type="AlphaFoldDB" id="A0A4C1WJW6"/>
<name>A0A4C1WJW6_EUMVA</name>
<dbReference type="EMBL" id="BGZK01000579">
    <property type="protein sequence ID" value="GBP51313.1"/>
    <property type="molecule type" value="Genomic_DNA"/>
</dbReference>
<gene>
    <name evidence="2" type="ORF">EVAR_34099_1</name>
</gene>
<keyword evidence="3" id="KW-1185">Reference proteome</keyword>
<proteinExistence type="predicted"/>